<evidence type="ECO:0000259" key="5">
    <source>
        <dbReference type="PROSITE" id="PS51270"/>
    </source>
</evidence>
<feature type="compositionally biased region" description="Polar residues" evidence="2">
    <location>
        <begin position="18"/>
        <end position="32"/>
    </location>
</feature>
<protein>
    <submittedName>
        <fullName evidence="6">Uncharacterized protein</fullName>
    </submittedName>
</protein>
<feature type="compositionally biased region" description="Acidic residues" evidence="2">
    <location>
        <begin position="374"/>
        <end position="404"/>
    </location>
</feature>
<evidence type="ECO:0000256" key="2">
    <source>
        <dbReference type="SAM" id="MobiDB-lite"/>
    </source>
</evidence>
<dbReference type="Proteomes" id="UP000694255">
    <property type="component" value="Unassembled WGS sequence"/>
</dbReference>
<name>A0A8J5QIH2_9ASCO</name>
<dbReference type="PROSITE" id="PS51270">
    <property type="entry name" value="ZF_CTCHY"/>
    <property type="match status" value="1"/>
</dbReference>
<dbReference type="GO" id="GO:0005634">
    <property type="term" value="C:nucleus"/>
    <property type="evidence" value="ECO:0007669"/>
    <property type="project" value="TreeGrafter"/>
</dbReference>
<dbReference type="RefSeq" id="XP_049265488.1">
    <property type="nucleotide sequence ID" value="XM_049404953.1"/>
</dbReference>
<gene>
    <name evidence="6" type="ORF">J8A68_001312</name>
</gene>
<sequence length="781" mass="89832">MTAFKEKHISHRPLLPAASNTNPDTSPIQQDISNDESDTSSSEDLLAEELDQIGLLNLNYFASYLSRENFTLPNIPNSFSLPNMPNGFSLPNMPNMPNGFSLPNIPNAFSLPNMPSLELSKIQDFSKEFSNYVSNYSNYYIKRDKATERDDEVRIVDSIKTVLSTRIQMNKFLHDLNLGVNITTAIDRLQPLTDIIHQTIFLPAEDESEYEDDYHKDENYEDENEEITEPGGVGGIVNKSQPLINEIVKPDIPIMRTRRYRRWRNIGDSEVDSTASQTSDIDGLTVDEVKDLTELNCVSDFLDKEEVLRKRIQRIQNLDGIDQNDKNKLVTKLMMGNYYKYINEKLSQENKPLLSPLKKQKLVINDPPATLENLAEEDDQMSDSEMVEEEDEVETEAQEEDEDEVILTEQDQIPSYHDAPFNTVLGCSHYQRNCKIECPTCLKWYPCRFCHDAQITDHKLIRNEVKHILCMHCNTPQVPDTNYCVNCEQELANYFCLKCVLYDNDPTKEIYHCDKCGICRLGLGLEKDYFHCDTCNICLSIDLRDKHKCVTNTTHCNCMICNEYLFTSVQKVVFMKCGHSIHQHCYDELIKHSYKCPICKKTIVNVETQFRLLDQEVNQNPLPPPYNSWRCIISCNDCKGKSNAPYHVLGLKCKYCKSYNTNQLKLIKPEEEDDEDSENKQEEEEHNFDANVMKLVKTNLSNNFGIDEQMTGENSGYEDEDYEAEEEEEDEEQAGNLVPLKKLTNSILNDRGGVSNASYITTMFQNFINNATKTNDKSDDH</sequence>
<dbReference type="PANTHER" id="PTHR21319:SF0">
    <property type="entry name" value="AND RING FINGER DOMAIN PROTEIN, PUTATIVE (AFU_ORTHOLOGUE AFUA_1G08900)-RELATED"/>
    <property type="match status" value="1"/>
</dbReference>
<keyword evidence="7" id="KW-1185">Reference proteome</keyword>
<evidence type="ECO:0000313" key="7">
    <source>
        <dbReference type="Proteomes" id="UP000694255"/>
    </source>
</evidence>
<dbReference type="EMBL" id="JAGSYN010000051">
    <property type="protein sequence ID" value="KAG7665256.1"/>
    <property type="molecule type" value="Genomic_DNA"/>
</dbReference>
<evidence type="ECO:0000259" key="3">
    <source>
        <dbReference type="PROSITE" id="PS50089"/>
    </source>
</evidence>
<dbReference type="GO" id="GO:0061630">
    <property type="term" value="F:ubiquitin protein ligase activity"/>
    <property type="evidence" value="ECO:0007669"/>
    <property type="project" value="TreeGrafter"/>
</dbReference>
<evidence type="ECO:0000313" key="6">
    <source>
        <dbReference type="EMBL" id="KAG7665256.1"/>
    </source>
</evidence>
<dbReference type="InterPro" id="IPR017921">
    <property type="entry name" value="Znf_CTCHY"/>
</dbReference>
<dbReference type="Pfam" id="PF14599">
    <property type="entry name" value="zinc_ribbon_6"/>
    <property type="match status" value="1"/>
</dbReference>
<organism evidence="6 7">
    <name type="scientific">[Candida] subhashii</name>
    <dbReference type="NCBI Taxonomy" id="561895"/>
    <lineage>
        <taxon>Eukaryota</taxon>
        <taxon>Fungi</taxon>
        <taxon>Dikarya</taxon>
        <taxon>Ascomycota</taxon>
        <taxon>Saccharomycotina</taxon>
        <taxon>Pichiomycetes</taxon>
        <taxon>Debaryomycetaceae</taxon>
        <taxon>Spathaspora</taxon>
    </lineage>
</organism>
<dbReference type="AlphaFoldDB" id="A0A8J5QIH2"/>
<dbReference type="SMART" id="SM00184">
    <property type="entry name" value="RING"/>
    <property type="match status" value="1"/>
</dbReference>
<dbReference type="GO" id="GO:0016567">
    <property type="term" value="P:protein ubiquitination"/>
    <property type="evidence" value="ECO:0007669"/>
    <property type="project" value="TreeGrafter"/>
</dbReference>
<dbReference type="PANTHER" id="PTHR21319">
    <property type="entry name" value="RING FINGER AND CHY ZINC FINGER DOMAIN-CONTAINING PROTEIN 1"/>
    <property type="match status" value="1"/>
</dbReference>
<keyword evidence="1" id="KW-0863">Zinc-finger</keyword>
<evidence type="ECO:0000256" key="1">
    <source>
        <dbReference type="PROSITE-ProRule" id="PRU00601"/>
    </source>
</evidence>
<feature type="region of interest" description="Disordered" evidence="2">
    <location>
        <begin position="705"/>
        <end position="736"/>
    </location>
</feature>
<dbReference type="Pfam" id="PF13639">
    <property type="entry name" value="zf-RING_2"/>
    <property type="match status" value="1"/>
</dbReference>
<dbReference type="PROSITE" id="PS50089">
    <property type="entry name" value="ZF_RING_2"/>
    <property type="match status" value="1"/>
</dbReference>
<dbReference type="PROSITE" id="PS51266">
    <property type="entry name" value="ZF_CHY"/>
    <property type="match status" value="1"/>
</dbReference>
<feature type="domain" description="RING-type" evidence="3">
    <location>
        <begin position="558"/>
        <end position="600"/>
    </location>
</feature>
<feature type="compositionally biased region" description="Acidic residues" evidence="2">
    <location>
        <begin position="670"/>
        <end position="686"/>
    </location>
</feature>
<proteinExistence type="predicted"/>
<feature type="domain" description="CHY-type" evidence="4">
    <location>
        <begin position="420"/>
        <end position="489"/>
    </location>
</feature>
<dbReference type="GO" id="GO:0006511">
    <property type="term" value="P:ubiquitin-dependent protein catabolic process"/>
    <property type="evidence" value="ECO:0007669"/>
    <property type="project" value="TreeGrafter"/>
</dbReference>
<dbReference type="InterPro" id="IPR008913">
    <property type="entry name" value="Znf_CHY"/>
</dbReference>
<feature type="domain" description="CTCHY-type" evidence="5">
    <location>
        <begin position="491"/>
        <end position="557"/>
    </location>
</feature>
<dbReference type="CDD" id="cd16464">
    <property type="entry name" value="RING-H2_Pirh2-like"/>
    <property type="match status" value="1"/>
</dbReference>
<accession>A0A8J5QIH2</accession>
<dbReference type="GO" id="GO:0008270">
    <property type="term" value="F:zinc ion binding"/>
    <property type="evidence" value="ECO:0007669"/>
    <property type="project" value="UniProtKB-KW"/>
</dbReference>
<dbReference type="GeneID" id="73468113"/>
<dbReference type="OrthoDB" id="411372at2759"/>
<feature type="region of interest" description="Disordered" evidence="2">
    <location>
        <begin position="1"/>
        <end position="43"/>
    </location>
</feature>
<keyword evidence="1" id="KW-0862">Zinc</keyword>
<comment type="caution">
    <text evidence="6">The sequence shown here is derived from an EMBL/GenBank/DDBJ whole genome shotgun (WGS) entry which is preliminary data.</text>
</comment>
<dbReference type="InterPro" id="IPR001841">
    <property type="entry name" value="Znf_RING"/>
</dbReference>
<feature type="compositionally biased region" description="Acidic residues" evidence="2">
    <location>
        <begin position="716"/>
        <end position="733"/>
    </location>
</feature>
<evidence type="ECO:0000259" key="4">
    <source>
        <dbReference type="PROSITE" id="PS51266"/>
    </source>
</evidence>
<dbReference type="Pfam" id="PF05495">
    <property type="entry name" value="zf-CHY"/>
    <property type="match status" value="1"/>
</dbReference>
<feature type="region of interest" description="Disordered" evidence="2">
    <location>
        <begin position="667"/>
        <end position="687"/>
    </location>
</feature>
<dbReference type="InterPro" id="IPR039512">
    <property type="entry name" value="RCHY1_zinc-ribbon"/>
</dbReference>
<feature type="region of interest" description="Disordered" evidence="2">
    <location>
        <begin position="368"/>
        <end position="404"/>
    </location>
</feature>
<keyword evidence="1" id="KW-0479">Metal-binding</keyword>
<reference evidence="6 7" key="1">
    <citation type="journal article" date="2021" name="DNA Res.">
        <title>Genome analysis of Candida subhashii reveals its hybrid nature and dual mitochondrial genome conformations.</title>
        <authorList>
            <person name="Mixao V."/>
            <person name="Hegedusova E."/>
            <person name="Saus E."/>
            <person name="Pryszcz L.P."/>
            <person name="Cillingova A."/>
            <person name="Nosek J."/>
            <person name="Gabaldon T."/>
        </authorList>
    </citation>
    <scope>NUCLEOTIDE SEQUENCE [LARGE SCALE GENOMIC DNA]</scope>
    <source>
        <strain evidence="6 7">CBS 10753</strain>
    </source>
</reference>